<evidence type="ECO:0000256" key="1">
    <source>
        <dbReference type="SAM" id="MobiDB-lite"/>
    </source>
</evidence>
<name>A0ABU7XIM8_9HYPH</name>
<proteinExistence type="predicted"/>
<sequence>MCESASCPAPLASRRFGSIENIRSTPDAGLSVERRLSRAFRSDRHHPIDQKSLQIDQPEQVPKKSVNFFEKLAPASSGGR</sequence>
<reference evidence="2 3" key="1">
    <citation type="submission" date="2024-02" db="EMBL/GenBank/DDBJ databases">
        <authorList>
            <person name="Grouzdev D."/>
        </authorList>
    </citation>
    <scope>NUCLEOTIDE SEQUENCE [LARGE SCALE GENOMIC DNA]</scope>
    <source>
        <strain evidence="2 3">9N</strain>
    </source>
</reference>
<dbReference type="RefSeq" id="WP_332081337.1">
    <property type="nucleotide sequence ID" value="NZ_JAZHYN010000016.1"/>
</dbReference>
<comment type="caution">
    <text evidence="2">The sequence shown here is derived from an EMBL/GenBank/DDBJ whole genome shotgun (WGS) entry which is preliminary data.</text>
</comment>
<dbReference type="Proteomes" id="UP001350748">
    <property type="component" value="Unassembled WGS sequence"/>
</dbReference>
<gene>
    <name evidence="2" type="ORF">V3H18_07325</name>
</gene>
<organism evidence="2 3">
    <name type="scientific">Methylocystis borbori</name>
    <dbReference type="NCBI Taxonomy" id="3118750"/>
    <lineage>
        <taxon>Bacteria</taxon>
        <taxon>Pseudomonadati</taxon>
        <taxon>Pseudomonadota</taxon>
        <taxon>Alphaproteobacteria</taxon>
        <taxon>Hyphomicrobiales</taxon>
        <taxon>Methylocystaceae</taxon>
        <taxon>Methylocystis</taxon>
    </lineage>
</organism>
<accession>A0ABU7XIM8</accession>
<protein>
    <submittedName>
        <fullName evidence="2">Uncharacterized protein</fullName>
    </submittedName>
</protein>
<feature type="region of interest" description="Disordered" evidence="1">
    <location>
        <begin position="41"/>
        <end position="60"/>
    </location>
</feature>
<evidence type="ECO:0000313" key="3">
    <source>
        <dbReference type="Proteomes" id="UP001350748"/>
    </source>
</evidence>
<keyword evidence="3" id="KW-1185">Reference proteome</keyword>
<evidence type="ECO:0000313" key="2">
    <source>
        <dbReference type="EMBL" id="MEF3366341.1"/>
    </source>
</evidence>
<dbReference type="EMBL" id="JAZHYN010000016">
    <property type="protein sequence ID" value="MEF3366341.1"/>
    <property type="molecule type" value="Genomic_DNA"/>
</dbReference>